<feature type="domain" description="DUF222" evidence="1">
    <location>
        <begin position="2"/>
        <end position="161"/>
    </location>
</feature>
<dbReference type="Pfam" id="PF02720">
    <property type="entry name" value="DUF222"/>
    <property type="match status" value="1"/>
</dbReference>
<dbReference type="Proteomes" id="UP000324701">
    <property type="component" value="Unassembled WGS sequence"/>
</dbReference>
<protein>
    <submittedName>
        <fullName evidence="2">DUF222 domain-containing protein</fullName>
    </submittedName>
</protein>
<feature type="non-terminal residue" evidence="2">
    <location>
        <position position="162"/>
    </location>
</feature>
<dbReference type="InterPro" id="IPR003870">
    <property type="entry name" value="DUF222"/>
</dbReference>
<dbReference type="AlphaFoldDB" id="A0A5B1AXU5"/>
<dbReference type="RefSeq" id="WP_149656670.1">
    <property type="nucleotide sequence ID" value="NZ_VTZN01000515.1"/>
</dbReference>
<sequence>GVIAARAGEGSDAHYAQLARSASVNQLRTAVKLEPRPDPDPRPQPLASITKSGTEEFSCWRIRLPQLEAAKFEAALDAHRDALITQWKHDRGDSPGVSDTAPPVPGNLEAFQRLVETSWDTEATRRPHGQHTTVVAHLDVAQRAAALHLGPLLSDAERRYLT</sequence>
<organism evidence="2 3">
    <name type="scientific">Mycobacterium simiae</name>
    <name type="common">Mycobacterium habana</name>
    <dbReference type="NCBI Taxonomy" id="1784"/>
    <lineage>
        <taxon>Bacteria</taxon>
        <taxon>Bacillati</taxon>
        <taxon>Actinomycetota</taxon>
        <taxon>Actinomycetes</taxon>
        <taxon>Mycobacteriales</taxon>
        <taxon>Mycobacteriaceae</taxon>
        <taxon>Mycobacterium</taxon>
        <taxon>Mycobacterium simiae complex</taxon>
    </lineage>
</organism>
<reference evidence="2 3" key="1">
    <citation type="submission" date="2019-09" db="EMBL/GenBank/DDBJ databases">
        <title>Report of infection by Mycobacterium simiae a patient suffering from pulmonary tuberculosis.</title>
        <authorList>
            <person name="Mohanty P.S."/>
            <person name="Bansal A.K."/>
            <person name="Singh H."/>
            <person name="Sharma S."/>
            <person name="Patil S.A."/>
            <person name="Upadhaya P."/>
            <person name="Singh P.K."/>
            <person name="Kumar D."/>
            <person name="Kumar S."/>
            <person name="Singh R.K."/>
            <person name="Chaudhary B."/>
        </authorList>
    </citation>
    <scope>NUCLEOTIDE SEQUENCE [LARGE SCALE GENOMIC DNA]</scope>
    <source>
        <strain evidence="2 3">JAL-560-SIM</strain>
    </source>
</reference>
<keyword evidence="3" id="KW-1185">Reference proteome</keyword>
<gene>
    <name evidence="2" type="ORF">F0Q45_26680</name>
</gene>
<dbReference type="OrthoDB" id="4730437at2"/>
<feature type="non-terminal residue" evidence="2">
    <location>
        <position position="1"/>
    </location>
</feature>
<name>A0A5B1AXU5_MYCSI</name>
<proteinExistence type="predicted"/>
<evidence type="ECO:0000313" key="2">
    <source>
        <dbReference type="EMBL" id="KAA1240335.1"/>
    </source>
</evidence>
<evidence type="ECO:0000259" key="1">
    <source>
        <dbReference type="Pfam" id="PF02720"/>
    </source>
</evidence>
<accession>A0A5B1AXU5</accession>
<evidence type="ECO:0000313" key="3">
    <source>
        <dbReference type="Proteomes" id="UP000324701"/>
    </source>
</evidence>
<comment type="caution">
    <text evidence="2">The sequence shown here is derived from an EMBL/GenBank/DDBJ whole genome shotgun (WGS) entry which is preliminary data.</text>
</comment>
<dbReference type="EMBL" id="VTZN01000515">
    <property type="protein sequence ID" value="KAA1240335.1"/>
    <property type="molecule type" value="Genomic_DNA"/>
</dbReference>